<dbReference type="GO" id="GO:0031122">
    <property type="term" value="P:cytoplasmic microtubule organization"/>
    <property type="evidence" value="ECO:0007669"/>
    <property type="project" value="TreeGrafter"/>
</dbReference>
<dbReference type="KEGG" id="asn:102377652"/>
<feature type="compositionally biased region" description="Polar residues" evidence="2">
    <location>
        <begin position="413"/>
        <end position="425"/>
    </location>
</feature>
<dbReference type="InParanoid" id="A0A3Q0GWQ3"/>
<evidence type="ECO:0000256" key="1">
    <source>
        <dbReference type="SAM" id="Coils"/>
    </source>
</evidence>
<feature type="coiled-coil region" evidence="1">
    <location>
        <begin position="542"/>
        <end position="611"/>
    </location>
</feature>
<dbReference type="GeneID" id="102377652"/>
<dbReference type="PANTHER" id="PTHR31935:SF1">
    <property type="entry name" value="COILED-COIL DOMAIN-CONTAINING PROTEIN 13"/>
    <property type="match status" value="1"/>
</dbReference>
<dbReference type="PANTHER" id="PTHR31935">
    <property type="entry name" value="COILED-COIL DOMAIN-CONTAINING PROTEIN 13"/>
    <property type="match status" value="1"/>
</dbReference>
<protein>
    <submittedName>
        <fullName evidence="4">Coiled-coil domain-containing protein 13</fullName>
    </submittedName>
</protein>
<evidence type="ECO:0000313" key="3">
    <source>
        <dbReference type="Proteomes" id="UP000189705"/>
    </source>
</evidence>
<dbReference type="InterPro" id="IPR038929">
    <property type="entry name" value="CCDC13"/>
</dbReference>
<dbReference type="AlphaFoldDB" id="A0A3Q0GWQ3"/>
<sequence>MESDKGVNEHLKLQFKALQELQQKRLQNLMEKKKEKKHGQKGNKNSPQETFGVQDDLDLFKVDGLKISHEDNSKRLLEDEIEQLHDHLREVTDENGRLYKLVKERDFEIRQLQKTIGEERLALSGTSGLAGDIAATKIVELSKKNRELTAETESEKAKVKQLNNRVKELERELQAAMGKIQSLGGSDSEIKQSALRMTEGNLPDSPELKAVQEKLSAANLKMMDYRNQLQATKQELKMMQKLLASEVGEDVNVQNLLATSGTWRGRAQQILVLQGKVRELENQLGQSKSRASMNSIDEEMLAFTDPRKLSAQERNLLRIRSLEKEKREALEKLTGEHSALQKDHEDVKKKLDASKARNKVLSNEVKTLKGQILTLLEKGKHDDELVDALLSQQKQMHEILKHLSQQDEKNKESQQSLGQQLNSETQKQSCLIEQLKQMVAEREAKVKELEEEVGQLTLQHQKKEATEEGSPDVSDSLSSELSEDASFTLIKSPASGGDHVGRIVSARTVSKMGHTLVESAATKPSSPSNNITQGRYVDSPDLKALQKEITEYKALRQAAEVERGRHTELIAVLQKRVDECHNQVLEAEKKLQEEQRRSVILEQQLEKLKMAQKPPTRSKAGEAHHFAREHRLYYFHIQQPRRERHKTAPRNGTKSKILALLNYSNFVFDSSQSANTAKHTSTVGDRKDVAAVQFSEVPLESQIEELSTRLLIQVDENEALKRALESTARMKEEDFKLYQETMSQVKEIFLQALRQQKQEKN</sequence>
<evidence type="ECO:0000313" key="4">
    <source>
        <dbReference type="RefSeq" id="XP_025062610.1"/>
    </source>
</evidence>
<dbReference type="RefSeq" id="XP_025062610.1">
    <property type="nucleotide sequence ID" value="XM_025206825.1"/>
</dbReference>
<evidence type="ECO:0000256" key="2">
    <source>
        <dbReference type="SAM" id="MobiDB-lite"/>
    </source>
</evidence>
<feature type="region of interest" description="Disordered" evidence="2">
    <location>
        <begin position="404"/>
        <end position="425"/>
    </location>
</feature>
<keyword evidence="1" id="KW-0175">Coiled coil</keyword>
<gene>
    <name evidence="4" type="primary">CCDC13</name>
</gene>
<dbReference type="GO" id="GO:0034451">
    <property type="term" value="C:centriolar satellite"/>
    <property type="evidence" value="ECO:0007669"/>
    <property type="project" value="TreeGrafter"/>
</dbReference>
<accession>A0A3Q0GWQ3</accession>
<feature type="coiled-coil region" evidence="1">
    <location>
        <begin position="323"/>
        <end position="371"/>
    </location>
</feature>
<dbReference type="STRING" id="38654.A0A3Q0GWQ3"/>
<feature type="region of interest" description="Disordered" evidence="2">
    <location>
        <begin position="26"/>
        <end position="52"/>
    </location>
</feature>
<dbReference type="CTD" id="152206"/>
<feature type="coiled-coil region" evidence="1">
    <location>
        <begin position="138"/>
        <end position="242"/>
    </location>
</feature>
<keyword evidence="3" id="KW-1185">Reference proteome</keyword>
<dbReference type="GO" id="GO:1905515">
    <property type="term" value="P:non-motile cilium assembly"/>
    <property type="evidence" value="ECO:0007669"/>
    <property type="project" value="TreeGrafter"/>
</dbReference>
<dbReference type="Proteomes" id="UP000189705">
    <property type="component" value="Unplaced"/>
</dbReference>
<organism evidence="3 4">
    <name type="scientific">Alligator sinensis</name>
    <name type="common">Chinese alligator</name>
    <dbReference type="NCBI Taxonomy" id="38654"/>
    <lineage>
        <taxon>Eukaryota</taxon>
        <taxon>Metazoa</taxon>
        <taxon>Chordata</taxon>
        <taxon>Craniata</taxon>
        <taxon>Vertebrata</taxon>
        <taxon>Euteleostomi</taxon>
        <taxon>Archelosauria</taxon>
        <taxon>Archosauria</taxon>
        <taxon>Crocodylia</taxon>
        <taxon>Alligatoridae</taxon>
        <taxon>Alligatorinae</taxon>
        <taxon>Alligator</taxon>
    </lineage>
</organism>
<reference evidence="4" key="1">
    <citation type="submission" date="2025-08" db="UniProtKB">
        <authorList>
            <consortium name="RefSeq"/>
        </authorList>
    </citation>
    <scope>IDENTIFICATION</scope>
</reference>
<name>A0A3Q0GWQ3_ALLSI</name>
<proteinExistence type="predicted"/>
<feature type="region of interest" description="Disordered" evidence="2">
    <location>
        <begin position="457"/>
        <end position="480"/>
    </location>
</feature>